<comment type="caution">
    <text evidence="2">The sequence shown here is derived from an EMBL/GenBank/DDBJ whole genome shotgun (WGS) entry which is preliminary data.</text>
</comment>
<proteinExistence type="predicted"/>
<dbReference type="InterPro" id="IPR047990">
    <property type="entry name" value="DLW39-like"/>
</dbReference>
<accession>A0A560WGK3</accession>
<organism evidence="2 3">
    <name type="scientific">Marihabitans asiaticum</name>
    <dbReference type="NCBI Taxonomy" id="415218"/>
    <lineage>
        <taxon>Bacteria</taxon>
        <taxon>Bacillati</taxon>
        <taxon>Actinomycetota</taxon>
        <taxon>Actinomycetes</taxon>
        <taxon>Micrococcales</taxon>
        <taxon>Intrasporangiaceae</taxon>
        <taxon>Marihabitans</taxon>
    </lineage>
</organism>
<dbReference type="EMBL" id="VIUW01000001">
    <property type="protein sequence ID" value="TWD16615.1"/>
    <property type="molecule type" value="Genomic_DNA"/>
</dbReference>
<evidence type="ECO:0000313" key="2">
    <source>
        <dbReference type="EMBL" id="TWD16615.1"/>
    </source>
</evidence>
<reference evidence="2 3" key="1">
    <citation type="submission" date="2019-06" db="EMBL/GenBank/DDBJ databases">
        <title>Sequencing the genomes of 1000 actinobacteria strains.</title>
        <authorList>
            <person name="Klenk H.-P."/>
        </authorList>
    </citation>
    <scope>NUCLEOTIDE SEQUENCE [LARGE SCALE GENOMIC DNA]</scope>
    <source>
        <strain evidence="2 3">DSM 18935</strain>
    </source>
</reference>
<gene>
    <name evidence="2" type="ORF">FB557_0142</name>
</gene>
<feature type="compositionally biased region" description="Low complexity" evidence="1">
    <location>
        <begin position="32"/>
        <end position="41"/>
    </location>
</feature>
<dbReference type="NCBIfam" id="NF038356">
    <property type="entry name" value="actino_DLW39"/>
    <property type="match status" value="1"/>
</dbReference>
<evidence type="ECO:0000256" key="1">
    <source>
        <dbReference type="SAM" id="MobiDB-lite"/>
    </source>
</evidence>
<keyword evidence="3" id="KW-1185">Reference proteome</keyword>
<dbReference type="Proteomes" id="UP000315628">
    <property type="component" value="Unassembled WGS sequence"/>
</dbReference>
<name>A0A560WGK3_9MICO</name>
<dbReference type="RefSeq" id="WP_170236134.1">
    <property type="nucleotide sequence ID" value="NZ_BAAAYT010000001.1"/>
</dbReference>
<dbReference type="AlphaFoldDB" id="A0A560WGK3"/>
<feature type="region of interest" description="Disordered" evidence="1">
    <location>
        <begin position="27"/>
        <end position="58"/>
    </location>
</feature>
<protein>
    <submittedName>
        <fullName evidence="2">Uncharacterized protein</fullName>
    </submittedName>
</protein>
<sequence length="58" mass="6204">MKKLLALAAVAFGAAYAQRKMEQQRSEKDLFAAASAGKAPAKQNQPKDVWAAATDSRP</sequence>
<evidence type="ECO:0000313" key="3">
    <source>
        <dbReference type="Proteomes" id="UP000315628"/>
    </source>
</evidence>